<evidence type="ECO:0000313" key="5">
    <source>
        <dbReference type="EMBL" id="MVO10182.1"/>
    </source>
</evidence>
<dbReference type="EMBL" id="WQLW01000010">
    <property type="protein sequence ID" value="MVO10182.1"/>
    <property type="molecule type" value="Genomic_DNA"/>
</dbReference>
<comment type="similarity">
    <text evidence="1">Belongs to the sigma-70 factor family. ECF subfamily.</text>
</comment>
<dbReference type="InterPro" id="IPR014284">
    <property type="entry name" value="RNA_pol_sigma-70_dom"/>
</dbReference>
<dbReference type="SUPFAM" id="SSF88946">
    <property type="entry name" value="Sigma2 domain of RNA polymerase sigma factors"/>
    <property type="match status" value="1"/>
</dbReference>
<evidence type="ECO:0000256" key="1">
    <source>
        <dbReference type="ARBA" id="ARBA00010641"/>
    </source>
</evidence>
<proteinExistence type="inferred from homology"/>
<dbReference type="InterPro" id="IPR013324">
    <property type="entry name" value="RNA_pol_sigma_r3/r4-like"/>
</dbReference>
<reference evidence="6" key="1">
    <citation type="submission" date="2019-05" db="EMBL/GenBank/DDBJ databases">
        <title>Flavobacterium profundi sp. nov., isolated from a deep-sea seamount.</title>
        <authorList>
            <person name="Zhang D.-C."/>
        </authorList>
    </citation>
    <scope>NUCLEOTIDE SEQUENCE [LARGE SCALE GENOMIC DNA]</scope>
    <source>
        <strain evidence="6">TP390</strain>
    </source>
</reference>
<keyword evidence="4" id="KW-0804">Transcription</keyword>
<dbReference type="Gene3D" id="1.10.1740.10">
    <property type="match status" value="1"/>
</dbReference>
<dbReference type="GO" id="GO:0016987">
    <property type="term" value="F:sigma factor activity"/>
    <property type="evidence" value="ECO:0007669"/>
    <property type="project" value="UniProtKB-KW"/>
</dbReference>
<dbReference type="Gene3D" id="1.10.10.10">
    <property type="entry name" value="Winged helix-like DNA-binding domain superfamily/Winged helix DNA-binding domain"/>
    <property type="match status" value="1"/>
</dbReference>
<comment type="caution">
    <text evidence="5">The sequence shown here is derived from an EMBL/GenBank/DDBJ whole genome shotgun (WGS) entry which is preliminary data.</text>
</comment>
<keyword evidence="3" id="KW-0731">Sigma factor</keyword>
<dbReference type="Proteomes" id="UP000431264">
    <property type="component" value="Unassembled WGS sequence"/>
</dbReference>
<evidence type="ECO:0000313" key="6">
    <source>
        <dbReference type="Proteomes" id="UP000431264"/>
    </source>
</evidence>
<dbReference type="GO" id="GO:0006352">
    <property type="term" value="P:DNA-templated transcription initiation"/>
    <property type="evidence" value="ECO:0007669"/>
    <property type="project" value="InterPro"/>
</dbReference>
<dbReference type="PANTHER" id="PTHR43133">
    <property type="entry name" value="RNA POLYMERASE ECF-TYPE SIGMA FACTO"/>
    <property type="match status" value="1"/>
</dbReference>
<dbReference type="InterPro" id="IPR039425">
    <property type="entry name" value="RNA_pol_sigma-70-like"/>
</dbReference>
<sequence length="179" mass="21090">MITPKNVIDLLKKDDEKTIRKLYDENKKGFLIFANRYHLDAEDVLDIYQDAVIALIENAKKGKIDDLQSSVSTYLFGIGKFMVFQKLKKEKKTFSKDDFSNLEYVDEGYNEDENNIQVILLQHAFNKLGDQCRKVLQLFYYEEKNLDEIQKILEYSNKDVLKSQKSRCLKQLKDLTKEN</sequence>
<dbReference type="SUPFAM" id="SSF88659">
    <property type="entry name" value="Sigma3 and sigma4 domains of RNA polymerase sigma factors"/>
    <property type="match status" value="1"/>
</dbReference>
<dbReference type="RefSeq" id="WP_140998609.1">
    <property type="nucleotide sequence ID" value="NZ_VDCZ01000010.1"/>
</dbReference>
<dbReference type="InterPro" id="IPR036388">
    <property type="entry name" value="WH-like_DNA-bd_sf"/>
</dbReference>
<organism evidence="5 6">
    <name type="scientific">Flavobacterium profundi</name>
    <dbReference type="NCBI Taxonomy" id="1774945"/>
    <lineage>
        <taxon>Bacteria</taxon>
        <taxon>Pseudomonadati</taxon>
        <taxon>Bacteroidota</taxon>
        <taxon>Flavobacteriia</taxon>
        <taxon>Flavobacteriales</taxon>
        <taxon>Flavobacteriaceae</taxon>
        <taxon>Flavobacterium</taxon>
    </lineage>
</organism>
<dbReference type="InterPro" id="IPR013325">
    <property type="entry name" value="RNA_pol_sigma_r2"/>
</dbReference>
<evidence type="ECO:0000256" key="3">
    <source>
        <dbReference type="ARBA" id="ARBA00023082"/>
    </source>
</evidence>
<dbReference type="OrthoDB" id="1099849at2"/>
<dbReference type="PANTHER" id="PTHR43133:SF46">
    <property type="entry name" value="RNA POLYMERASE SIGMA-70 FACTOR ECF SUBFAMILY"/>
    <property type="match status" value="1"/>
</dbReference>
<evidence type="ECO:0000256" key="4">
    <source>
        <dbReference type="ARBA" id="ARBA00023163"/>
    </source>
</evidence>
<protein>
    <submittedName>
        <fullName evidence="5">Sigma-70 family RNA polymerase sigma factor</fullName>
    </submittedName>
</protein>
<accession>A0A6I4ITI4</accession>
<gene>
    <name evidence="5" type="ORF">GOQ30_13500</name>
</gene>
<evidence type="ECO:0000256" key="2">
    <source>
        <dbReference type="ARBA" id="ARBA00023015"/>
    </source>
</evidence>
<keyword evidence="6" id="KW-1185">Reference proteome</keyword>
<keyword evidence="2" id="KW-0805">Transcription regulation</keyword>
<name>A0A6I4ITI4_9FLAO</name>
<dbReference type="NCBIfam" id="TIGR02937">
    <property type="entry name" value="sigma70-ECF"/>
    <property type="match status" value="1"/>
</dbReference>
<dbReference type="AlphaFoldDB" id="A0A6I4ITI4"/>